<dbReference type="FunFam" id="4.10.410.10:FF:000020">
    <property type="entry name" value="Collagen, type VI, alpha 3"/>
    <property type="match status" value="1"/>
</dbReference>
<sequence>MPRRRRRRRKRRVSAFHVLFGTVPFTPHHLTASPCPRVPTASPCGQPLEEGGCERYTLRWYYSQRGAECRPFVYSGCGGNANRFGSRHDCELRCGGHCLRLILAALTNLGG</sequence>
<keyword evidence="4" id="KW-1185">Reference proteome</keyword>
<name>A0A493SS94_ANAPP</name>
<dbReference type="Proteomes" id="UP000016666">
    <property type="component" value="Unassembled WGS sequence"/>
</dbReference>
<reference evidence="3" key="3">
    <citation type="submission" date="2025-09" db="UniProtKB">
        <authorList>
            <consortium name="Ensembl"/>
        </authorList>
    </citation>
    <scope>IDENTIFICATION</scope>
</reference>
<evidence type="ECO:0000256" key="1">
    <source>
        <dbReference type="ARBA" id="ARBA00023157"/>
    </source>
</evidence>
<dbReference type="Pfam" id="PF00014">
    <property type="entry name" value="Kunitz_BPTI"/>
    <property type="match status" value="1"/>
</dbReference>
<dbReference type="InterPro" id="IPR002223">
    <property type="entry name" value="Kunitz_BPTI"/>
</dbReference>
<dbReference type="PANTHER" id="PTHR10083">
    <property type="entry name" value="KUNITZ-TYPE PROTEASE INHIBITOR-RELATED"/>
    <property type="match status" value="1"/>
</dbReference>
<dbReference type="GO" id="GO:0004867">
    <property type="term" value="F:serine-type endopeptidase inhibitor activity"/>
    <property type="evidence" value="ECO:0007669"/>
    <property type="project" value="InterPro"/>
</dbReference>
<dbReference type="GeneTree" id="ENSGT01140000282753"/>
<dbReference type="Ensembl" id="ENSAPLT00000046514.1">
    <property type="protein sequence ID" value="ENSAPLP00000016373.1"/>
    <property type="gene ID" value="ENSAPLG00000019798.1"/>
</dbReference>
<protein>
    <recommendedName>
        <fullName evidence="2">BPTI/Kunitz inhibitor domain-containing protein</fullName>
    </recommendedName>
</protein>
<dbReference type="SMART" id="SM00131">
    <property type="entry name" value="KU"/>
    <property type="match status" value="1"/>
</dbReference>
<evidence type="ECO:0000259" key="2">
    <source>
        <dbReference type="PROSITE" id="PS50279"/>
    </source>
</evidence>
<feature type="domain" description="BPTI/Kunitz inhibitor" evidence="2">
    <location>
        <begin position="44"/>
        <end position="94"/>
    </location>
</feature>
<dbReference type="InterPro" id="IPR036880">
    <property type="entry name" value="Kunitz_BPTI_sf"/>
</dbReference>
<reference evidence="4" key="1">
    <citation type="submission" date="2017-10" db="EMBL/GenBank/DDBJ databases">
        <title>A new Pekin duck reference genome.</title>
        <authorList>
            <person name="Hou Z.-C."/>
            <person name="Zhou Z.-K."/>
            <person name="Zhu F."/>
            <person name="Hou S.-S."/>
        </authorList>
    </citation>
    <scope>NUCLEOTIDE SEQUENCE [LARGE SCALE GENOMIC DNA]</scope>
</reference>
<evidence type="ECO:0000313" key="3">
    <source>
        <dbReference type="Ensembl" id="ENSAPLP00000016373.1"/>
    </source>
</evidence>
<evidence type="ECO:0000313" key="4">
    <source>
        <dbReference type="Proteomes" id="UP000016666"/>
    </source>
</evidence>
<accession>A0A493SS94</accession>
<dbReference type="PRINTS" id="PR00759">
    <property type="entry name" value="BASICPTASE"/>
</dbReference>
<dbReference type="OMA" id="EGGCERY"/>
<dbReference type="PROSITE" id="PS00280">
    <property type="entry name" value="BPTI_KUNITZ_1"/>
    <property type="match status" value="1"/>
</dbReference>
<proteinExistence type="predicted"/>
<dbReference type="InterPro" id="IPR020901">
    <property type="entry name" value="Prtase_inh_Kunz-CS"/>
</dbReference>
<dbReference type="PROSITE" id="PS50279">
    <property type="entry name" value="BPTI_KUNITZ_2"/>
    <property type="match status" value="1"/>
</dbReference>
<organism evidence="3 4">
    <name type="scientific">Anas platyrhynchos platyrhynchos</name>
    <name type="common">Northern mallard</name>
    <dbReference type="NCBI Taxonomy" id="8840"/>
    <lineage>
        <taxon>Eukaryota</taxon>
        <taxon>Metazoa</taxon>
        <taxon>Chordata</taxon>
        <taxon>Craniata</taxon>
        <taxon>Vertebrata</taxon>
        <taxon>Euteleostomi</taxon>
        <taxon>Archelosauria</taxon>
        <taxon>Archosauria</taxon>
        <taxon>Dinosauria</taxon>
        <taxon>Saurischia</taxon>
        <taxon>Theropoda</taxon>
        <taxon>Coelurosauria</taxon>
        <taxon>Aves</taxon>
        <taxon>Neognathae</taxon>
        <taxon>Galloanserae</taxon>
        <taxon>Anseriformes</taxon>
        <taxon>Anatidae</taxon>
        <taxon>Anatinae</taxon>
        <taxon>Anas</taxon>
    </lineage>
</organism>
<reference evidence="3" key="2">
    <citation type="submission" date="2025-08" db="UniProtKB">
        <authorList>
            <consortium name="Ensembl"/>
        </authorList>
    </citation>
    <scope>IDENTIFICATION</scope>
</reference>
<dbReference type="AlphaFoldDB" id="A0A493SS94"/>
<dbReference type="SUPFAM" id="SSF57362">
    <property type="entry name" value="BPTI-like"/>
    <property type="match status" value="1"/>
</dbReference>
<dbReference type="PANTHER" id="PTHR10083:SF375">
    <property type="entry name" value="BPTI_KUNITZ INHIBITOR DOMAIN-CONTAINING PROTEIN"/>
    <property type="match status" value="1"/>
</dbReference>
<dbReference type="GO" id="GO:0005615">
    <property type="term" value="C:extracellular space"/>
    <property type="evidence" value="ECO:0007669"/>
    <property type="project" value="TreeGrafter"/>
</dbReference>
<dbReference type="Gene3D" id="4.10.410.10">
    <property type="entry name" value="Pancreatic trypsin inhibitor Kunitz domain"/>
    <property type="match status" value="1"/>
</dbReference>
<dbReference type="InterPro" id="IPR050098">
    <property type="entry name" value="TFPI/VKTCI-like"/>
</dbReference>
<keyword evidence="1" id="KW-1015">Disulfide bond</keyword>